<dbReference type="HAMAP" id="MF_00227">
    <property type="entry name" value="RNase_P"/>
    <property type="match status" value="1"/>
</dbReference>
<name>A0A2L0D7M9_9STRE</name>
<evidence type="ECO:0000256" key="1">
    <source>
        <dbReference type="ARBA" id="ARBA00002663"/>
    </source>
</evidence>
<accession>A0A2L0D7M9</accession>
<keyword evidence="2 7" id="KW-0819">tRNA processing</keyword>
<keyword evidence="5 7" id="KW-0378">Hydrolase</keyword>
<dbReference type="FunFam" id="3.30.230.10:FF:000021">
    <property type="entry name" value="Ribonuclease P protein component"/>
    <property type="match status" value="1"/>
</dbReference>
<dbReference type="PANTHER" id="PTHR33992:SF1">
    <property type="entry name" value="RIBONUCLEASE P PROTEIN COMPONENT"/>
    <property type="match status" value="1"/>
</dbReference>
<dbReference type="SUPFAM" id="SSF54211">
    <property type="entry name" value="Ribosomal protein S5 domain 2-like"/>
    <property type="match status" value="1"/>
</dbReference>
<comment type="subunit">
    <text evidence="7">Consists of a catalytic RNA component (M1 or rnpB) and a protein subunit.</text>
</comment>
<sequence length="119" mass="13923">MKKSYRVKSEKDFQAIFSKGKSCANRKFVVYRLEKEQPHYRLGLSVSKKLGNAVTRNLIKRRLRHIVMELDSGLRHQDFVIIARKGVEELSYQDMKSNLIHVLKIAELFEEGQSSEKEI</sequence>
<protein>
    <recommendedName>
        <fullName evidence="7 8">Ribonuclease P protein component</fullName>
        <shortName evidence="7">RNase P protein</shortName>
        <shortName evidence="7">RNaseP protein</shortName>
        <ecNumber evidence="7 8">3.1.26.5</ecNumber>
    </recommendedName>
    <alternativeName>
        <fullName evidence="7">Protein C5</fullName>
    </alternativeName>
</protein>
<evidence type="ECO:0000256" key="8">
    <source>
        <dbReference type="NCBIfam" id="TIGR00188"/>
    </source>
</evidence>
<dbReference type="GO" id="GO:0042781">
    <property type="term" value="F:3'-tRNA processing endoribonuclease activity"/>
    <property type="evidence" value="ECO:0007669"/>
    <property type="project" value="TreeGrafter"/>
</dbReference>
<evidence type="ECO:0000313" key="11">
    <source>
        <dbReference type="Proteomes" id="UP000238956"/>
    </source>
</evidence>
<keyword evidence="4 7" id="KW-0255">Endonuclease</keyword>
<evidence type="ECO:0000313" key="12">
    <source>
        <dbReference type="Proteomes" id="UP000255411"/>
    </source>
</evidence>
<evidence type="ECO:0000256" key="2">
    <source>
        <dbReference type="ARBA" id="ARBA00022694"/>
    </source>
</evidence>
<dbReference type="GO" id="GO:0001682">
    <property type="term" value="P:tRNA 5'-leader removal"/>
    <property type="evidence" value="ECO:0007669"/>
    <property type="project" value="UniProtKB-UniRule"/>
</dbReference>
<keyword evidence="11" id="KW-1185">Reference proteome</keyword>
<reference evidence="9 11" key="3">
    <citation type="submission" date="2018-02" db="EMBL/GenBank/DDBJ databases">
        <title>Whole genome sequencing analysis of Streptococcus pluranimalium isolated from cattle infected mastitis in China.</title>
        <authorList>
            <person name="Zhang J.-R."/>
            <person name="Hu G.-Z."/>
        </authorList>
    </citation>
    <scope>NUCLEOTIDE SEQUENCE [LARGE SCALE GENOMIC DNA]</scope>
    <source>
        <strain evidence="9 11">TH11417</strain>
    </source>
</reference>
<dbReference type="InterPro" id="IPR020539">
    <property type="entry name" value="RNase_P_CS"/>
</dbReference>
<dbReference type="InterPro" id="IPR000100">
    <property type="entry name" value="RNase_P"/>
</dbReference>
<gene>
    <name evidence="7 10" type="primary">rnpA</name>
    <name evidence="9" type="ORF">C0J00_09360</name>
    <name evidence="10" type="ORF">Sp14A_20620</name>
</gene>
<keyword evidence="3 7" id="KW-0540">Nuclease</keyword>
<dbReference type="InterPro" id="IPR014721">
    <property type="entry name" value="Ribsml_uS5_D2-typ_fold_subgr"/>
</dbReference>
<dbReference type="Gene3D" id="3.30.230.10">
    <property type="match status" value="1"/>
</dbReference>
<evidence type="ECO:0000256" key="4">
    <source>
        <dbReference type="ARBA" id="ARBA00022759"/>
    </source>
</evidence>
<evidence type="ECO:0000256" key="3">
    <source>
        <dbReference type="ARBA" id="ARBA00022722"/>
    </source>
</evidence>
<reference evidence="9 11" key="2">
    <citation type="submission" date="2017-12" db="EMBL/GenBank/DDBJ databases">
        <authorList>
            <person name="Hurst M.R.H."/>
        </authorList>
    </citation>
    <scope>NUCLEOTIDE SEQUENCE [LARGE SCALE GENOMIC DNA]</scope>
    <source>
        <strain evidence="9 11">TH11417</strain>
    </source>
</reference>
<dbReference type="AlphaFoldDB" id="A0A2L0D7M9"/>
<evidence type="ECO:0000313" key="10">
    <source>
        <dbReference type="EMBL" id="AXJ13947.1"/>
    </source>
</evidence>
<dbReference type="InterPro" id="IPR020568">
    <property type="entry name" value="Ribosomal_Su5_D2-typ_SF"/>
</dbReference>
<comment type="catalytic activity">
    <reaction evidence="7">
        <text>Endonucleolytic cleavage of RNA, removing 5'-extranucleotides from tRNA precursor.</text>
        <dbReference type="EC" id="3.1.26.5"/>
    </reaction>
</comment>
<dbReference type="Proteomes" id="UP000238956">
    <property type="component" value="Chromosome"/>
</dbReference>
<dbReference type="Proteomes" id="UP000255411">
    <property type="component" value="Chromosome"/>
</dbReference>
<dbReference type="KEGG" id="splr:C0J00_09360"/>
<evidence type="ECO:0000256" key="6">
    <source>
        <dbReference type="ARBA" id="ARBA00022884"/>
    </source>
</evidence>
<dbReference type="OrthoDB" id="9810867at2"/>
<dbReference type="GO" id="GO:0000049">
    <property type="term" value="F:tRNA binding"/>
    <property type="evidence" value="ECO:0007669"/>
    <property type="project" value="UniProtKB-UniRule"/>
</dbReference>
<dbReference type="EC" id="3.1.26.5" evidence="7 8"/>
<organism evidence="9 11">
    <name type="scientific">Streptococcus pluranimalium</name>
    <dbReference type="NCBI Taxonomy" id="82348"/>
    <lineage>
        <taxon>Bacteria</taxon>
        <taxon>Bacillati</taxon>
        <taxon>Bacillota</taxon>
        <taxon>Bacilli</taxon>
        <taxon>Lactobacillales</taxon>
        <taxon>Streptococcaceae</taxon>
        <taxon>Streptococcus</taxon>
    </lineage>
</organism>
<reference evidence="10 12" key="1">
    <citation type="submission" date="2017-07" db="EMBL/GenBank/DDBJ databases">
        <title>Streptococcus pluranimalium as cause of bovine abortion.</title>
        <authorList>
            <person name="Rodriguez Campos S."/>
            <person name="Gobeli Brawand S."/>
            <person name="Brodard I."/>
            <person name="Rychener L."/>
            <person name="Perreten V."/>
        </authorList>
    </citation>
    <scope>NUCLEOTIDE SEQUENCE [LARGE SCALE GENOMIC DNA]</scope>
    <source>
        <strain evidence="10 12">14A0014</strain>
    </source>
</reference>
<dbReference type="GO" id="GO:0030677">
    <property type="term" value="C:ribonuclease P complex"/>
    <property type="evidence" value="ECO:0007669"/>
    <property type="project" value="TreeGrafter"/>
</dbReference>
<dbReference type="GO" id="GO:0004526">
    <property type="term" value="F:ribonuclease P activity"/>
    <property type="evidence" value="ECO:0007669"/>
    <property type="project" value="UniProtKB-UniRule"/>
</dbReference>
<proteinExistence type="inferred from homology"/>
<dbReference type="NCBIfam" id="TIGR00188">
    <property type="entry name" value="rnpA"/>
    <property type="match status" value="1"/>
</dbReference>
<evidence type="ECO:0000256" key="5">
    <source>
        <dbReference type="ARBA" id="ARBA00022801"/>
    </source>
</evidence>
<dbReference type="PANTHER" id="PTHR33992">
    <property type="entry name" value="RIBONUCLEASE P PROTEIN COMPONENT"/>
    <property type="match status" value="1"/>
</dbReference>
<dbReference type="PROSITE" id="PS00648">
    <property type="entry name" value="RIBONUCLEASE_P"/>
    <property type="match status" value="1"/>
</dbReference>
<comment type="similarity">
    <text evidence="7">Belongs to the RnpA family.</text>
</comment>
<evidence type="ECO:0000256" key="7">
    <source>
        <dbReference type="HAMAP-Rule" id="MF_00227"/>
    </source>
</evidence>
<dbReference type="Pfam" id="PF00825">
    <property type="entry name" value="Ribonuclease_P"/>
    <property type="match status" value="1"/>
</dbReference>
<comment type="function">
    <text evidence="1 7">RNaseP catalyzes the removal of the 5'-leader sequence from pre-tRNA to produce the mature 5'-terminus. It can also cleave other RNA substrates such as 4.5S RNA. The protein component plays an auxiliary but essential role in vivo by binding to the 5'-leader sequence and broadening the substrate specificity of the ribozyme.</text>
</comment>
<dbReference type="RefSeq" id="WP_104968877.1">
    <property type="nucleotide sequence ID" value="NZ_CBCRZV010000020.1"/>
</dbReference>
<dbReference type="EMBL" id="CP025536">
    <property type="protein sequence ID" value="AUW97581.1"/>
    <property type="molecule type" value="Genomic_DNA"/>
</dbReference>
<dbReference type="EMBL" id="CP022601">
    <property type="protein sequence ID" value="AXJ13947.1"/>
    <property type="molecule type" value="Genomic_DNA"/>
</dbReference>
<evidence type="ECO:0000313" key="9">
    <source>
        <dbReference type="EMBL" id="AUW97581.1"/>
    </source>
</evidence>
<dbReference type="GeneID" id="98394112"/>
<keyword evidence="6 7" id="KW-0694">RNA-binding</keyword>